<dbReference type="Gene3D" id="1.10.10.60">
    <property type="entry name" value="Homeodomain-like"/>
    <property type="match status" value="1"/>
</dbReference>
<reference evidence="1 2" key="1">
    <citation type="submission" date="2018-08" db="EMBL/GenBank/DDBJ databases">
        <title>A genome reference for cultivated species of the human gut microbiota.</title>
        <authorList>
            <person name="Zou Y."/>
            <person name="Xue W."/>
            <person name="Luo G."/>
        </authorList>
    </citation>
    <scope>NUCLEOTIDE SEQUENCE [LARGE SCALE GENOMIC DNA]</scope>
    <source>
        <strain evidence="1 2">AF42-9</strain>
    </source>
</reference>
<dbReference type="OrthoDB" id="9798761at2"/>
<dbReference type="AlphaFoldDB" id="A0A415GKP8"/>
<dbReference type="Proteomes" id="UP000286598">
    <property type="component" value="Unassembled WGS sequence"/>
</dbReference>
<proteinExistence type="predicted"/>
<keyword evidence="2" id="KW-1185">Reference proteome</keyword>
<evidence type="ECO:0000313" key="2">
    <source>
        <dbReference type="Proteomes" id="UP000286598"/>
    </source>
</evidence>
<comment type="caution">
    <text evidence="1">The sequence shown here is derived from an EMBL/GenBank/DDBJ whole genome shotgun (WGS) entry which is preliminary data.</text>
</comment>
<gene>
    <name evidence="1" type="ORF">DW060_08180</name>
</gene>
<sequence>MIVADFRDIRPLTHTQYKEFEELMAYYADLPRTRVLWKKKKEQEIKNMSYIEQQRLKHSKAYVQWTKEEDQKLIELYSKGETIEELCKIFARNKGAIKSRIKKISQ</sequence>
<dbReference type="EMBL" id="QRNO01000038">
    <property type="protein sequence ID" value="RHK49866.1"/>
    <property type="molecule type" value="Genomic_DNA"/>
</dbReference>
<evidence type="ECO:0000313" key="1">
    <source>
        <dbReference type="EMBL" id="RHK49866.1"/>
    </source>
</evidence>
<name>A0A415GKP8_9BACT</name>
<protein>
    <submittedName>
        <fullName evidence="1">Uncharacterized protein</fullName>
    </submittedName>
</protein>
<accession>A0A415GKP8</accession>
<organism evidence="1 2">
    <name type="scientific">Leyella stercorea</name>
    <dbReference type="NCBI Taxonomy" id="363265"/>
    <lineage>
        <taxon>Bacteria</taxon>
        <taxon>Pseudomonadati</taxon>
        <taxon>Bacteroidota</taxon>
        <taxon>Bacteroidia</taxon>
        <taxon>Bacteroidales</taxon>
        <taxon>Prevotellaceae</taxon>
        <taxon>Leyella</taxon>
    </lineage>
</organism>